<dbReference type="OrthoDB" id="6929884at2759"/>
<organism evidence="1 2">
    <name type="scientific">Diatraea saccharalis</name>
    <name type="common">sugarcane borer</name>
    <dbReference type="NCBI Taxonomy" id="40085"/>
    <lineage>
        <taxon>Eukaryota</taxon>
        <taxon>Metazoa</taxon>
        <taxon>Ecdysozoa</taxon>
        <taxon>Arthropoda</taxon>
        <taxon>Hexapoda</taxon>
        <taxon>Insecta</taxon>
        <taxon>Pterygota</taxon>
        <taxon>Neoptera</taxon>
        <taxon>Endopterygota</taxon>
        <taxon>Lepidoptera</taxon>
        <taxon>Glossata</taxon>
        <taxon>Ditrysia</taxon>
        <taxon>Pyraloidea</taxon>
        <taxon>Crambidae</taxon>
        <taxon>Crambinae</taxon>
        <taxon>Diatraea</taxon>
    </lineage>
</organism>
<evidence type="ECO:0000313" key="1">
    <source>
        <dbReference type="EMBL" id="CAG9794687.1"/>
    </source>
</evidence>
<dbReference type="AlphaFoldDB" id="A0A9N9RDP3"/>
<evidence type="ECO:0000313" key="2">
    <source>
        <dbReference type="Proteomes" id="UP001153714"/>
    </source>
</evidence>
<gene>
    <name evidence="1" type="ORF">DIATSA_LOCUS12040</name>
</gene>
<reference evidence="1" key="2">
    <citation type="submission" date="2022-10" db="EMBL/GenBank/DDBJ databases">
        <authorList>
            <consortium name="ENA_rothamsted_submissions"/>
            <consortium name="culmorum"/>
            <person name="King R."/>
        </authorList>
    </citation>
    <scope>NUCLEOTIDE SEQUENCE</scope>
</reference>
<proteinExistence type="predicted"/>
<sequence length="123" mass="14173">MVKFGKSKLKTLNKLAKKQNVVNTTATVSNKILKKKVNADRRVTFQKEVLFKEAVSDNSLVKNVTKKDLLLDELLKKISKPQNTKKMVEAVHKPKLKPVKKQKQRQKIQIDDTKLLLNLIKKK</sequence>
<reference evidence="1" key="1">
    <citation type="submission" date="2021-12" db="EMBL/GenBank/DDBJ databases">
        <authorList>
            <person name="King R."/>
        </authorList>
    </citation>
    <scope>NUCLEOTIDE SEQUENCE</scope>
</reference>
<protein>
    <submittedName>
        <fullName evidence="1">Uncharacterized protein</fullName>
    </submittedName>
</protein>
<dbReference type="Proteomes" id="UP001153714">
    <property type="component" value="Chromosome 7"/>
</dbReference>
<dbReference type="EMBL" id="OU893338">
    <property type="protein sequence ID" value="CAG9794687.1"/>
    <property type="molecule type" value="Genomic_DNA"/>
</dbReference>
<accession>A0A9N9RDP3</accession>
<keyword evidence="2" id="KW-1185">Reference proteome</keyword>
<name>A0A9N9RDP3_9NEOP</name>